<keyword evidence="5" id="KW-0347">Helicase</keyword>
<dbReference type="GO" id="GO:0009378">
    <property type="term" value="F:four-way junction helicase activity"/>
    <property type="evidence" value="ECO:0007669"/>
    <property type="project" value="TreeGrafter"/>
</dbReference>
<feature type="region of interest" description="Disordered" evidence="9">
    <location>
        <begin position="20"/>
        <end position="285"/>
    </location>
</feature>
<feature type="domain" description="PHD-type" evidence="10">
    <location>
        <begin position="2882"/>
        <end position="2928"/>
    </location>
</feature>
<feature type="compositionally biased region" description="Low complexity" evidence="9">
    <location>
        <begin position="1275"/>
        <end position="1287"/>
    </location>
</feature>
<feature type="compositionally biased region" description="Low complexity" evidence="9">
    <location>
        <begin position="2050"/>
        <end position="2072"/>
    </location>
</feature>
<feature type="compositionally biased region" description="Acidic residues" evidence="9">
    <location>
        <begin position="2262"/>
        <end position="2272"/>
    </location>
</feature>
<dbReference type="Pfam" id="PF00628">
    <property type="entry name" value="PHD"/>
    <property type="match status" value="1"/>
</dbReference>
<keyword evidence="6" id="KW-0862">Zinc</keyword>
<feature type="compositionally biased region" description="Low complexity" evidence="9">
    <location>
        <begin position="1960"/>
        <end position="1971"/>
    </location>
</feature>
<feature type="compositionally biased region" description="Low complexity" evidence="9">
    <location>
        <begin position="2479"/>
        <end position="2504"/>
    </location>
</feature>
<dbReference type="SMART" id="SM00490">
    <property type="entry name" value="HELICc"/>
    <property type="match status" value="1"/>
</dbReference>
<feature type="compositionally biased region" description="Acidic residues" evidence="9">
    <location>
        <begin position="2138"/>
        <end position="2148"/>
    </location>
</feature>
<keyword evidence="14" id="KW-1185">Reference proteome</keyword>
<feature type="region of interest" description="Disordered" evidence="9">
    <location>
        <begin position="2664"/>
        <end position="2741"/>
    </location>
</feature>
<dbReference type="GO" id="GO:0036297">
    <property type="term" value="P:interstrand cross-link repair"/>
    <property type="evidence" value="ECO:0007669"/>
    <property type="project" value="TreeGrafter"/>
</dbReference>
<dbReference type="InterPro" id="IPR019786">
    <property type="entry name" value="Zinc_finger_PHD-type_CS"/>
</dbReference>
<dbReference type="CDD" id="cd15532">
    <property type="entry name" value="PHD2_CHD_II"/>
    <property type="match status" value="1"/>
</dbReference>
<dbReference type="OrthoDB" id="6513042at2759"/>
<organism evidence="13 14">
    <name type="scientific">Chlorella vulgaris</name>
    <name type="common">Green alga</name>
    <dbReference type="NCBI Taxonomy" id="3077"/>
    <lineage>
        <taxon>Eukaryota</taxon>
        <taxon>Viridiplantae</taxon>
        <taxon>Chlorophyta</taxon>
        <taxon>core chlorophytes</taxon>
        <taxon>Trebouxiophyceae</taxon>
        <taxon>Chlorellales</taxon>
        <taxon>Chlorellaceae</taxon>
        <taxon>Chlorella clade</taxon>
        <taxon>Chlorella</taxon>
    </lineage>
</organism>
<reference evidence="13" key="2">
    <citation type="submission" date="2020-11" db="EMBL/GenBank/DDBJ databases">
        <authorList>
            <person name="Cecchin M."/>
            <person name="Marcolungo L."/>
            <person name="Rossato M."/>
            <person name="Girolomoni L."/>
            <person name="Cosentino E."/>
            <person name="Cuine S."/>
            <person name="Li-Beisson Y."/>
            <person name="Delledonne M."/>
            <person name="Ballottari M."/>
        </authorList>
    </citation>
    <scope>NUCLEOTIDE SEQUENCE</scope>
    <source>
        <strain evidence="13">211/11P</strain>
        <tissue evidence="13">Whole cell</tissue>
    </source>
</reference>
<feature type="region of interest" description="Disordered" evidence="9">
    <location>
        <begin position="2050"/>
        <end position="2163"/>
    </location>
</feature>
<evidence type="ECO:0000313" key="13">
    <source>
        <dbReference type="EMBL" id="KAI3429818.1"/>
    </source>
</evidence>
<dbReference type="SMART" id="SM00487">
    <property type="entry name" value="DEXDc"/>
    <property type="match status" value="1"/>
</dbReference>
<dbReference type="InterPro" id="IPR019787">
    <property type="entry name" value="Znf_PHD-finger"/>
</dbReference>
<evidence type="ECO:0000256" key="9">
    <source>
        <dbReference type="SAM" id="MobiDB-lite"/>
    </source>
</evidence>
<feature type="compositionally biased region" description="Basic residues" evidence="9">
    <location>
        <begin position="1594"/>
        <end position="1606"/>
    </location>
</feature>
<dbReference type="Pfam" id="PF00270">
    <property type="entry name" value="DEAD"/>
    <property type="match status" value="1"/>
</dbReference>
<dbReference type="GO" id="GO:0016787">
    <property type="term" value="F:hydrolase activity"/>
    <property type="evidence" value="ECO:0007669"/>
    <property type="project" value="UniProtKB-KW"/>
</dbReference>
<evidence type="ECO:0000256" key="4">
    <source>
        <dbReference type="ARBA" id="ARBA00022801"/>
    </source>
</evidence>
<feature type="compositionally biased region" description="Low complexity" evidence="9">
    <location>
        <begin position="1855"/>
        <end position="1887"/>
    </location>
</feature>
<gene>
    <name evidence="13" type="ORF">D9Q98_010131</name>
</gene>
<feature type="region of interest" description="Disordered" evidence="9">
    <location>
        <begin position="1935"/>
        <end position="1971"/>
    </location>
</feature>
<feature type="compositionally biased region" description="Low complexity" evidence="9">
    <location>
        <begin position="1935"/>
        <end position="1951"/>
    </location>
</feature>
<dbReference type="InterPro" id="IPR027417">
    <property type="entry name" value="P-loop_NTPase"/>
</dbReference>
<feature type="region of interest" description="Disordered" evidence="9">
    <location>
        <begin position="297"/>
        <end position="561"/>
    </location>
</feature>
<feature type="compositionally biased region" description="Low complexity" evidence="9">
    <location>
        <begin position="2704"/>
        <end position="2727"/>
    </location>
</feature>
<feature type="compositionally biased region" description="Gly residues" evidence="9">
    <location>
        <begin position="1147"/>
        <end position="1166"/>
    </location>
</feature>
<feature type="domain" description="Helicase C-terminal" evidence="12">
    <location>
        <begin position="956"/>
        <end position="1117"/>
    </location>
</feature>
<feature type="compositionally biased region" description="Low complexity" evidence="9">
    <location>
        <begin position="402"/>
        <end position="417"/>
    </location>
</feature>
<dbReference type="InterPro" id="IPR011011">
    <property type="entry name" value="Znf_FYVE_PHD"/>
</dbReference>
<evidence type="ECO:0000313" key="14">
    <source>
        <dbReference type="Proteomes" id="UP001055712"/>
    </source>
</evidence>
<feature type="compositionally biased region" description="Low complexity" evidence="9">
    <location>
        <begin position="327"/>
        <end position="353"/>
    </location>
</feature>
<dbReference type="InterPro" id="IPR001650">
    <property type="entry name" value="Helicase_C-like"/>
</dbReference>
<feature type="region of interest" description="Disordered" evidence="9">
    <location>
        <begin position="1135"/>
        <end position="1210"/>
    </location>
</feature>
<dbReference type="PANTHER" id="PTHR14025">
    <property type="entry name" value="FANCONI ANEMIA GROUP M FANCM FAMILY MEMBER"/>
    <property type="match status" value="1"/>
</dbReference>
<evidence type="ECO:0000256" key="3">
    <source>
        <dbReference type="ARBA" id="ARBA00022771"/>
    </source>
</evidence>
<feature type="compositionally biased region" description="Basic residues" evidence="9">
    <location>
        <begin position="1784"/>
        <end position="1793"/>
    </location>
</feature>
<dbReference type="PROSITE" id="PS50016">
    <property type="entry name" value="ZF_PHD_2"/>
    <property type="match status" value="1"/>
</dbReference>
<evidence type="ECO:0000256" key="8">
    <source>
        <dbReference type="PROSITE-ProRule" id="PRU00146"/>
    </source>
</evidence>
<keyword evidence="1" id="KW-0479">Metal-binding</keyword>
<feature type="compositionally biased region" description="Acidic residues" evidence="9">
    <location>
        <begin position="1288"/>
        <end position="1298"/>
    </location>
</feature>
<dbReference type="SUPFAM" id="SSF57903">
    <property type="entry name" value="FYVE/PHD zinc finger"/>
    <property type="match status" value="1"/>
</dbReference>
<evidence type="ECO:0000259" key="10">
    <source>
        <dbReference type="PROSITE" id="PS50016"/>
    </source>
</evidence>
<feature type="compositionally biased region" description="Low complexity" evidence="9">
    <location>
        <begin position="2356"/>
        <end position="2384"/>
    </location>
</feature>
<keyword evidence="4" id="KW-0378">Hydrolase</keyword>
<evidence type="ECO:0000256" key="2">
    <source>
        <dbReference type="ARBA" id="ARBA00022741"/>
    </source>
</evidence>
<evidence type="ECO:0000259" key="11">
    <source>
        <dbReference type="PROSITE" id="PS51192"/>
    </source>
</evidence>
<feature type="compositionally biased region" description="Low complexity" evidence="9">
    <location>
        <begin position="463"/>
        <end position="491"/>
    </location>
</feature>
<accession>A0A9D4YWE6</accession>
<dbReference type="Proteomes" id="UP001055712">
    <property type="component" value="Unassembled WGS sequence"/>
</dbReference>
<dbReference type="InterPro" id="IPR013083">
    <property type="entry name" value="Znf_RING/FYVE/PHD"/>
</dbReference>
<feature type="compositionally biased region" description="Low complexity" evidence="9">
    <location>
        <begin position="1613"/>
        <end position="1622"/>
    </location>
</feature>
<dbReference type="GO" id="GO:0000400">
    <property type="term" value="F:four-way junction DNA binding"/>
    <property type="evidence" value="ECO:0007669"/>
    <property type="project" value="TreeGrafter"/>
</dbReference>
<feature type="compositionally biased region" description="Low complexity" evidence="9">
    <location>
        <begin position="298"/>
        <end position="309"/>
    </location>
</feature>
<protein>
    <submittedName>
        <fullName evidence="13">Uncharacterized protein</fullName>
    </submittedName>
</protein>
<feature type="region of interest" description="Disordered" evidence="9">
    <location>
        <begin position="1236"/>
        <end position="1301"/>
    </location>
</feature>
<feature type="region of interest" description="Disordered" evidence="9">
    <location>
        <begin position="2607"/>
        <end position="2627"/>
    </location>
</feature>
<dbReference type="GO" id="GO:0045003">
    <property type="term" value="P:double-strand break repair via synthesis-dependent strand annealing"/>
    <property type="evidence" value="ECO:0007669"/>
    <property type="project" value="TreeGrafter"/>
</dbReference>
<feature type="domain" description="Helicase ATP-binding" evidence="11">
    <location>
        <begin position="622"/>
        <end position="792"/>
    </location>
</feature>
<keyword evidence="2" id="KW-0547">Nucleotide-binding</keyword>
<feature type="compositionally biased region" description="Low complexity" evidence="9">
    <location>
        <begin position="114"/>
        <end position="162"/>
    </location>
</feature>
<dbReference type="PROSITE" id="PS01359">
    <property type="entry name" value="ZF_PHD_1"/>
    <property type="match status" value="1"/>
</dbReference>
<dbReference type="Gene3D" id="3.40.50.300">
    <property type="entry name" value="P-loop containing nucleotide triphosphate hydrolases"/>
    <property type="match status" value="2"/>
</dbReference>
<dbReference type="EMBL" id="SIDB01000008">
    <property type="protein sequence ID" value="KAI3429818.1"/>
    <property type="molecule type" value="Genomic_DNA"/>
</dbReference>
<feature type="compositionally biased region" description="Acidic residues" evidence="9">
    <location>
        <begin position="2465"/>
        <end position="2478"/>
    </location>
</feature>
<feature type="compositionally biased region" description="Low complexity" evidence="9">
    <location>
        <begin position="2318"/>
        <end position="2333"/>
    </location>
</feature>
<evidence type="ECO:0000259" key="12">
    <source>
        <dbReference type="PROSITE" id="PS51194"/>
    </source>
</evidence>
<feature type="region of interest" description="Disordered" evidence="9">
    <location>
        <begin position="1781"/>
        <end position="1897"/>
    </location>
</feature>
<proteinExistence type="predicted"/>
<dbReference type="GO" id="GO:0005524">
    <property type="term" value="F:ATP binding"/>
    <property type="evidence" value="ECO:0007669"/>
    <property type="project" value="UniProtKB-KW"/>
</dbReference>
<feature type="compositionally biased region" description="Low complexity" evidence="9">
    <location>
        <begin position="2393"/>
        <end position="2424"/>
    </location>
</feature>
<feature type="compositionally biased region" description="Low complexity" evidence="9">
    <location>
        <begin position="523"/>
        <end position="541"/>
    </location>
</feature>
<feature type="region of interest" description="Disordered" evidence="9">
    <location>
        <begin position="1589"/>
        <end position="1628"/>
    </location>
</feature>
<feature type="compositionally biased region" description="Low complexity" evidence="9">
    <location>
        <begin position="260"/>
        <end position="282"/>
    </location>
</feature>
<feature type="compositionally biased region" description="Basic residues" evidence="9">
    <location>
        <begin position="2119"/>
        <end position="2134"/>
    </location>
</feature>
<feature type="compositionally biased region" description="Low complexity" evidence="9">
    <location>
        <begin position="2248"/>
        <end position="2261"/>
    </location>
</feature>
<sequence>MDDDDWDLAAVDELEAAAIAQRQQQHPQTLHNNRSWRQNAARPESGPPLPAAAAWQRRQTVPSAPDGTEPPLQQQQGAHVVWPRGSSAAPVITSWQAQGGTGRLPAAPPHYASARQQAPLQQAQRAWQQQQQPHHQQQGQPAQQLQPWPSPQQQQQLQAKQAVRPAAGTAGHPPARPSIGRGPPPSWQQQVPPTSRPQAGNVIGGGNNSSAAANPPVRLSGGAAHQQPPQHQQQLQQPSYQQPQQQLYQQQQQRPPPQQPYQHQQQQQRQSIQAPAAAAGPATQNKVQASIFRMYSKAAPAPAAGSARPAAPPHYMHQGQGQGQGQGQAAQQLAPQQQQQQQCQGPPLGQQQPEPRVAFKSTADALRSLNPPSHAATAAAGHGANPQPQTGQAPVLPVAAAQNPQHTVQNPQQHPPQQQLPPPQQQQGQQGVGQRAGDDMDTEFYFPASLTATAPTAGPVAGPPQQQQQQQQYGQQQQYSSSGHQPAAPAPGGNRGPSEFPGFPPRAATQPRRLHQQSLSFAQRPPSQQQPRDQREQPWQPAFGMPGGGSGTGDELTPTDGACLGSGGDAGWEFMLDGSGGDAGDNLITVPTTTGGIRLHRVCARHWVFPKGVSQRRYQLACIKTALLTNALVCLPTGLGKTLIAAVVMHNFARWFPEGKVVFVAPTKPLVAQQVDACHSFMGMSRGGFCELTGNVKAETRQAMWQGGIKRVFFCTPQTFWNDVKNGICPFEQVVCLVVDECHRATGNMDIVLAVKHMRDQKCKFRVLGLSATPGADGSKVQEVINHLMIAAIEFRTEQDSDVAPYTHQKVVEPIVVRASREAEQLRPMLVNLIRQAMAPLLQLKVFEGNPNPDSVASFSLLNCRQKNEGRGLSNFWTPCTQSMTLARTRETLEKFGVCQALKYVQGKLGDGYMRSLVSNPQFCNFKQALEAVVRSGGSCPKLAVLVHVLLQHFNAPTAEGEECGRVMVFTNNRLAVTEICEALEVHAPIITAKSFIGQGGGAKGSGGGGMKQKEQKAVLDGFRNGAFNCLVATCIGEEGLDIPQVDLIVCYDATASPTRSMQRMGRTGRHKDGRVVYLLAEGKEEEQYKQIEENTKALHRKLRNPRGFDLYRQAPRMLPHAYEPVRMDVAVEHTPEKEAPLKPSGRGRGSGKAASGRGGRGSGRGRGIRRASGRGIPTVDSDSGDETAAAGNDGEGTSAGRGSGAGAAPRDEWRFEPVAEAADDFEALLAVHGPAGGLTDGETAAGVAGSSGKKRKRRPQAGSGGGSRAKSRARAASAQPIEVVVISDDEEEEEDAELASAGLRATAAAAAAAAAAAGSDGADDAAAAAAAAAAAVGSGRGSGGAGASVSAAAGALTLNDEIAGGSPGATPPHSPQPSGDQQSSRRESSPLPQPAIQHRLLFPEQSAATVSWDAAGQLSIAPPPTLEALLAAVATASSGQQQQAAAPASSQGAVPAAGGAVKDGAGAEVVRTPPRVQQQQQQQQALLAPQVTFEGLLLRLQRQQPPGCDAAAGAADCGREEVQQQLVRFDDQPAHRWAFLAACGAEEAASSAPVEQQAALATAGGGDAALVPVAPAVQPAAGATASAAVAGKKASKPSRSRKRKPAGREVEVGAASAAAEVGGKKFKKRKSAKSEAAAAVPAVPPSAAAQQQAVHAAVPPESAAAAADPPVQVAELPNSPVTAAASVAMPTLDQETALEPPPTAAIVALAAAAAASAAPAAAAVGPAERDVAAIAAAAGYDDLADLVIDLVDSDDDQAFFMAPAGQFPAAQALPAGPATTEHYRHHHHHHHQQQQQQQMSQHVPPPAPPQQQPAHEQAAVQAPQRHQQQPAAAEFQQPEAGAWHAEEEEKMPLAQRKQQLAASSRRQQAQQQQQLQQGQEQLDSQAKQGPDLPVTAKPCNQLATEQALSCSQLLSLDHVTLAVRAQHLLQPKQQLQQQQPQAQQQEGQAPSAWQVPRHAQQQAQQQAQQVQQIPALAGDCEGADGNMSDGGDAGAGADVACWRILPSMPYSTWQPPEKQQEQQGLVFASEKENAVSCSPDVTLAKRAAQLAARRAPGQTPPADAAAAVPSPHETPGVPLQNAAPHSAMSRQGQQQRVLQESQQQQRQQQQETPQGQQRRPRRIPRSSERRRRQRQEEEAEADAEAAQEQELQRQRQEKGMEAVAAKSGLGSLRAKLLAKVSAAQDQADRGEEDETLASLARAKRRQQQQEARPSLRQWLPPQQAETAARQLPVQLHQALQQPSGLKQAGNAQVAIQQQAAQDDEEEREVDETLTSRYKRHKLAAAVQVDEQDVPLSKLKRLKSAQKQTQAGTGRGAEGATTPAGVSHWQQHRGPPPHPQQSSLADVPLRQLAPSPLGQQQPYRQPQQSAQPQPQLQPLQQPLQQPLPPQPSHPQQLHPQQVPQQHPKQPLQQHLQHPQQQIPQQPLPPQPPHPQQPHPQQQPPGGSAPATAAAVAAVPVGSDVSWEDDWEDDWEEEGSQQAPQSSQRRPQQQPQLQQSGGRQSWQQNQQRHAQQKTGLLEQQEPSNASFTFAAEPPAHQAVTPASQMIGWKREAIAASGAARQTGTAPSSLAAGGAASCHMSGLRLHHQTSAARAPPAALAPAPTAAEFADSQATPEWQPAAAVAGGRRRMMVVDSQTPEWQVAAGPAAAARGRLGATAWDQPLTESPASLPPSYFQQQAAGGNLRRLQKRGSAPAVPPAESLQQQEQQQQAARQQPQGRQQQLEAAQDRQRRREEARKRAARFVDCEAALSGDDASGDDGEGCGEDGMLSGFIDDGTQAPPSTDCRAYQPPPLRLSGASPSPMAAFRGLMQRRRRQEEWVQDTPGAERRGGHGRLGLEAIRQLPAGYQDADQEDVEEEYDLEDSFLAQESEALSETLTHEDHCAACGSDQGELLCCDACPSVYHTSCCGLAAVPTGNWYCPVCADGQTPDGGTRPGVHGKRKKLHGSTAKTGWRDVDGLQL</sequence>
<evidence type="ECO:0000256" key="5">
    <source>
        <dbReference type="ARBA" id="ARBA00022806"/>
    </source>
</evidence>
<feature type="compositionally biased region" description="Polar residues" evidence="9">
    <location>
        <begin position="187"/>
        <end position="198"/>
    </location>
</feature>
<dbReference type="InterPro" id="IPR014001">
    <property type="entry name" value="Helicase_ATP-bd"/>
</dbReference>
<feature type="compositionally biased region" description="Low complexity" evidence="9">
    <location>
        <begin position="1794"/>
        <end position="1803"/>
    </location>
</feature>
<dbReference type="GO" id="GO:0043138">
    <property type="term" value="F:3'-5' DNA helicase activity"/>
    <property type="evidence" value="ECO:0007669"/>
    <property type="project" value="TreeGrafter"/>
</dbReference>
<feature type="compositionally biased region" description="Gly residues" evidence="9">
    <location>
        <begin position="1194"/>
        <end position="1206"/>
    </location>
</feature>
<feature type="compositionally biased region" description="Polar residues" evidence="9">
    <location>
        <begin position="2505"/>
        <end position="2517"/>
    </location>
</feature>
<feature type="compositionally biased region" description="Pro residues" evidence="9">
    <location>
        <begin position="2425"/>
        <end position="2442"/>
    </location>
</feature>
<feature type="region of interest" description="Disordered" evidence="9">
    <location>
        <begin position="1361"/>
        <end position="1393"/>
    </location>
</feature>
<dbReference type="InterPro" id="IPR001965">
    <property type="entry name" value="Znf_PHD"/>
</dbReference>
<feature type="compositionally biased region" description="Low complexity" evidence="9">
    <location>
        <begin position="2448"/>
        <end position="2460"/>
    </location>
</feature>
<feature type="compositionally biased region" description="Low complexity" evidence="9">
    <location>
        <begin position="1813"/>
        <end position="1843"/>
    </location>
</feature>
<keyword evidence="7" id="KW-0067">ATP-binding</keyword>
<dbReference type="Gene3D" id="3.30.40.10">
    <property type="entry name" value="Zinc/RING finger domain, C3HC4 (zinc finger)"/>
    <property type="match status" value="1"/>
</dbReference>
<evidence type="ECO:0000256" key="6">
    <source>
        <dbReference type="ARBA" id="ARBA00022833"/>
    </source>
</evidence>
<feature type="compositionally biased region" description="Basic and acidic residues" evidence="9">
    <location>
        <begin position="2728"/>
        <end position="2741"/>
    </location>
</feature>
<evidence type="ECO:0000256" key="7">
    <source>
        <dbReference type="ARBA" id="ARBA00022840"/>
    </source>
</evidence>
<feature type="compositionally biased region" description="Polar residues" evidence="9">
    <location>
        <begin position="21"/>
        <end position="38"/>
    </location>
</feature>
<feature type="compositionally biased region" description="Low complexity" evidence="9">
    <location>
        <begin position="2091"/>
        <end position="2118"/>
    </location>
</feature>
<dbReference type="SMART" id="SM00249">
    <property type="entry name" value="PHD"/>
    <property type="match status" value="1"/>
</dbReference>
<name>A0A9D4YWE6_CHLVU</name>
<dbReference type="GO" id="GO:0008270">
    <property type="term" value="F:zinc ion binding"/>
    <property type="evidence" value="ECO:0007669"/>
    <property type="project" value="UniProtKB-KW"/>
</dbReference>
<dbReference type="Pfam" id="PF00271">
    <property type="entry name" value="Helicase_C"/>
    <property type="match status" value="1"/>
</dbReference>
<dbReference type="PROSITE" id="PS51194">
    <property type="entry name" value="HELICASE_CTER"/>
    <property type="match status" value="1"/>
</dbReference>
<reference evidence="13" key="1">
    <citation type="journal article" date="2019" name="Plant J.">
        <title>Chlorella vulgaris genome assembly and annotation reveals the molecular basis for metabolic acclimation to high light conditions.</title>
        <authorList>
            <person name="Cecchin M."/>
            <person name="Marcolungo L."/>
            <person name="Rossato M."/>
            <person name="Girolomoni L."/>
            <person name="Cosentino E."/>
            <person name="Cuine S."/>
            <person name="Li-Beisson Y."/>
            <person name="Delledonne M."/>
            <person name="Ballottari M."/>
        </authorList>
    </citation>
    <scope>NUCLEOTIDE SEQUENCE</scope>
    <source>
        <strain evidence="13">211/11P</strain>
    </source>
</reference>
<dbReference type="PROSITE" id="PS51192">
    <property type="entry name" value="HELICASE_ATP_BIND_1"/>
    <property type="match status" value="1"/>
</dbReference>
<dbReference type="SUPFAM" id="SSF52540">
    <property type="entry name" value="P-loop containing nucleoside triphosphate hydrolases"/>
    <property type="match status" value="1"/>
</dbReference>
<comment type="caution">
    <text evidence="13">The sequence shown here is derived from an EMBL/GenBank/DDBJ whole genome shotgun (WGS) entry which is preliminary data.</text>
</comment>
<feature type="compositionally biased region" description="Basic and acidic residues" evidence="9">
    <location>
        <begin position="2151"/>
        <end position="2161"/>
    </location>
</feature>
<feature type="compositionally biased region" description="Low complexity" evidence="9">
    <location>
        <begin position="374"/>
        <end position="384"/>
    </location>
</feature>
<evidence type="ECO:0000256" key="1">
    <source>
        <dbReference type="ARBA" id="ARBA00022723"/>
    </source>
</evidence>
<feature type="compositionally biased region" description="Low complexity" evidence="9">
    <location>
        <begin position="226"/>
        <end position="253"/>
    </location>
</feature>
<feature type="region of interest" description="Disordered" evidence="9">
    <location>
        <begin position="2180"/>
        <end position="2522"/>
    </location>
</feature>
<keyword evidence="3 8" id="KW-0863">Zinc-finger</keyword>
<dbReference type="PANTHER" id="PTHR14025:SF20">
    <property type="entry name" value="FANCONI ANEMIA GROUP M PROTEIN"/>
    <property type="match status" value="1"/>
</dbReference>
<dbReference type="InterPro" id="IPR011545">
    <property type="entry name" value="DEAD/DEAH_box_helicase_dom"/>
</dbReference>